<dbReference type="Gene3D" id="1.10.3970.10">
    <property type="entry name" value="BSD domain"/>
    <property type="match status" value="1"/>
</dbReference>
<protein>
    <recommendedName>
        <fullName evidence="1">BSD domain-containing protein</fullName>
    </recommendedName>
</protein>
<dbReference type="PANTHER" id="PTHR31923">
    <property type="entry name" value="BSD DOMAIN-CONTAINING PROTEIN"/>
    <property type="match status" value="1"/>
</dbReference>
<keyword evidence="3" id="KW-1185">Reference proteome</keyword>
<feature type="domain" description="BSD" evidence="1">
    <location>
        <begin position="155"/>
        <end position="200"/>
    </location>
</feature>
<dbReference type="Proteomes" id="UP000834106">
    <property type="component" value="Chromosome 1"/>
</dbReference>
<name>A0AAD1YMG4_9LAMI</name>
<accession>A0AAD1YMG4</accession>
<evidence type="ECO:0000313" key="3">
    <source>
        <dbReference type="Proteomes" id="UP000834106"/>
    </source>
</evidence>
<evidence type="ECO:0000259" key="1">
    <source>
        <dbReference type="PROSITE" id="PS50858"/>
    </source>
</evidence>
<reference evidence="2" key="1">
    <citation type="submission" date="2023-05" db="EMBL/GenBank/DDBJ databases">
        <authorList>
            <person name="Huff M."/>
        </authorList>
    </citation>
    <scope>NUCLEOTIDE SEQUENCE</scope>
</reference>
<proteinExistence type="predicted"/>
<dbReference type="PANTHER" id="PTHR31923:SF1">
    <property type="entry name" value="BSD DOMAIN-CONTAINING PROTEIN"/>
    <property type="match status" value="1"/>
</dbReference>
<dbReference type="AlphaFoldDB" id="A0AAD1YMG4"/>
<sequence>MDFWQRARSFAEEAAKRSQELTQGIGSTNFSDVVTEASKRSKELAAEVSIKSKEIAVEASKKSKEIAAEASKKSKEIADQIKFQIPPVAVSALTNLVESTQKGNEVDLEKYGVTDELRQFVKGITLQTFQDFPLEDDSEMSDIPTVSNIRQDLTEWQATHAKFMLSTVKEISKLRYELCPRVMKERKFWRIYFVLVNSHVTPYEKGYMDEVKLKSAEKMYFFSETLRTVTMVQMVVMMDLTMILTRYSLSSYDSVEDEKGQQAKVITVTELIMLILLTILENTTLLKGGPFQMLNKNTASGKKIASNRCEICWSRTLVFDKWIPAPSHWEFPGGEVGTMFIICCPCPDYLANWGIPVPSVLGNAG</sequence>
<gene>
    <name evidence="2" type="ORF">FPE_LOCUS1540</name>
</gene>
<dbReference type="PROSITE" id="PS50858">
    <property type="entry name" value="BSD"/>
    <property type="match status" value="1"/>
</dbReference>
<evidence type="ECO:0000313" key="2">
    <source>
        <dbReference type="EMBL" id="CAI9754109.1"/>
    </source>
</evidence>
<dbReference type="InterPro" id="IPR035925">
    <property type="entry name" value="BSD_dom_sf"/>
</dbReference>
<organism evidence="2 3">
    <name type="scientific">Fraxinus pennsylvanica</name>
    <dbReference type="NCBI Taxonomy" id="56036"/>
    <lineage>
        <taxon>Eukaryota</taxon>
        <taxon>Viridiplantae</taxon>
        <taxon>Streptophyta</taxon>
        <taxon>Embryophyta</taxon>
        <taxon>Tracheophyta</taxon>
        <taxon>Spermatophyta</taxon>
        <taxon>Magnoliopsida</taxon>
        <taxon>eudicotyledons</taxon>
        <taxon>Gunneridae</taxon>
        <taxon>Pentapetalae</taxon>
        <taxon>asterids</taxon>
        <taxon>lamiids</taxon>
        <taxon>Lamiales</taxon>
        <taxon>Oleaceae</taxon>
        <taxon>Oleeae</taxon>
        <taxon>Fraxinus</taxon>
    </lineage>
</organism>
<dbReference type="SMART" id="SM00751">
    <property type="entry name" value="BSD"/>
    <property type="match status" value="1"/>
</dbReference>
<dbReference type="EMBL" id="OU503036">
    <property type="protein sequence ID" value="CAI9754109.1"/>
    <property type="molecule type" value="Genomic_DNA"/>
</dbReference>
<dbReference type="SUPFAM" id="SSF140383">
    <property type="entry name" value="BSD domain-like"/>
    <property type="match status" value="1"/>
</dbReference>
<dbReference type="Pfam" id="PF03909">
    <property type="entry name" value="BSD"/>
    <property type="match status" value="1"/>
</dbReference>
<dbReference type="InterPro" id="IPR005607">
    <property type="entry name" value="BSD_dom"/>
</dbReference>